<dbReference type="AlphaFoldDB" id="A0A1X7UCS0"/>
<protein>
    <submittedName>
        <fullName evidence="1">Uncharacterized protein</fullName>
    </submittedName>
</protein>
<evidence type="ECO:0000313" key="1">
    <source>
        <dbReference type="EnsemblMetazoa" id="Aqu2.1.25450_001"/>
    </source>
</evidence>
<accession>A0A1X7UCS0</accession>
<proteinExistence type="predicted"/>
<reference evidence="1" key="1">
    <citation type="submission" date="2017-05" db="UniProtKB">
        <authorList>
            <consortium name="EnsemblMetazoa"/>
        </authorList>
    </citation>
    <scope>IDENTIFICATION</scope>
</reference>
<organism evidence="1">
    <name type="scientific">Amphimedon queenslandica</name>
    <name type="common">Sponge</name>
    <dbReference type="NCBI Taxonomy" id="400682"/>
    <lineage>
        <taxon>Eukaryota</taxon>
        <taxon>Metazoa</taxon>
        <taxon>Porifera</taxon>
        <taxon>Demospongiae</taxon>
        <taxon>Heteroscleromorpha</taxon>
        <taxon>Haplosclerida</taxon>
        <taxon>Niphatidae</taxon>
        <taxon>Amphimedon</taxon>
    </lineage>
</organism>
<name>A0A1X7UCS0_AMPQE</name>
<sequence>FVIINSICFQQIKIYKNVSKLCISYNTWIFSKKKLANLKFH</sequence>
<dbReference type="EnsemblMetazoa" id="Aqu2.1.25450_001">
    <property type="protein sequence ID" value="Aqu2.1.25450_001"/>
    <property type="gene ID" value="Aqu2.1.25450"/>
</dbReference>
<dbReference type="InParanoid" id="A0A1X7UCS0"/>